<evidence type="ECO:0000313" key="3">
    <source>
        <dbReference type="Proteomes" id="UP000230002"/>
    </source>
</evidence>
<evidence type="ECO:0000313" key="2">
    <source>
        <dbReference type="EMBL" id="PIL24800.1"/>
    </source>
</evidence>
<feature type="compositionally biased region" description="Low complexity" evidence="1">
    <location>
        <begin position="232"/>
        <end position="241"/>
    </location>
</feature>
<dbReference type="AlphaFoldDB" id="A0A2G8RTH4"/>
<comment type="caution">
    <text evidence="2">The sequence shown here is derived from an EMBL/GenBank/DDBJ whole genome shotgun (WGS) entry which is preliminary data.</text>
</comment>
<feature type="region of interest" description="Disordered" evidence="1">
    <location>
        <begin position="456"/>
        <end position="481"/>
    </location>
</feature>
<feature type="region of interest" description="Disordered" evidence="1">
    <location>
        <begin position="77"/>
        <end position="111"/>
    </location>
</feature>
<dbReference type="Proteomes" id="UP000230002">
    <property type="component" value="Unassembled WGS sequence"/>
</dbReference>
<feature type="region of interest" description="Disordered" evidence="1">
    <location>
        <begin position="164"/>
        <end position="241"/>
    </location>
</feature>
<protein>
    <submittedName>
        <fullName evidence="2">Uncharacterized protein</fullName>
    </submittedName>
</protein>
<reference evidence="2 3" key="1">
    <citation type="journal article" date="2015" name="Sci. Rep.">
        <title>Chromosome-level genome map provides insights into diverse defense mechanisms in the medicinal fungus Ganoderma sinense.</title>
        <authorList>
            <person name="Zhu Y."/>
            <person name="Xu J."/>
            <person name="Sun C."/>
            <person name="Zhou S."/>
            <person name="Xu H."/>
            <person name="Nelson D.R."/>
            <person name="Qian J."/>
            <person name="Song J."/>
            <person name="Luo H."/>
            <person name="Xiang L."/>
            <person name="Li Y."/>
            <person name="Xu Z."/>
            <person name="Ji A."/>
            <person name="Wang L."/>
            <person name="Lu S."/>
            <person name="Hayward A."/>
            <person name="Sun W."/>
            <person name="Li X."/>
            <person name="Schwartz D.C."/>
            <person name="Wang Y."/>
            <person name="Chen S."/>
        </authorList>
    </citation>
    <scope>NUCLEOTIDE SEQUENCE [LARGE SCALE GENOMIC DNA]</scope>
    <source>
        <strain evidence="2 3">ZZ0214-1</strain>
    </source>
</reference>
<sequence>MSAAITTAQATFTTDSPQAPAYAFLAYPPPQKKRPTQPLPSPPAPKRAPCSPCSPVHPRRRSATTSAIAAWVAAVQPGSPAPLTPRRRSSISSTRRSSYGSASIVSRRPSINTGTPHSASFLNCQVITPCVKDFKHDLTTVGYTSVFVHFPETPLSATIPLYTTGADKARPPPSFNRIPSVPTSPSSPVRPVKSLKHFRSLSALKTGRRARSKPSAVRAPPSPAMKSPVRTSSKAARAQASAAISASKKSKYAKFRPPPLATELALAQLADGGSIEDHIRRFAEAQAKADGATEMTRDGRLVGVADVYRDGMGGVWRDQDEEWEYAHLLSGDDDWCGSEESWVRFGSPAGKPRKSSLVPSVAPSENDDPRRGSVSSQDSDLDPRYAMHAEDTRDDLAAFGSALAPACARRPGMSVLAIPARARRTAKHLRKPEFLLNAFPVPEGVVAPAVSVPTQVGKAPKQRKRPAPLKLTPPSPAFKCPTNPMDAEAVRDDFLAASFAPAPSPKSAVYLRADVPRAVAPLSPRPIQDAGVKKATKLGMRGLFRVMGGKKGDL</sequence>
<dbReference type="EMBL" id="AYKW01000056">
    <property type="protein sequence ID" value="PIL24800.1"/>
    <property type="molecule type" value="Genomic_DNA"/>
</dbReference>
<organism evidence="2 3">
    <name type="scientific">Ganoderma sinense ZZ0214-1</name>
    <dbReference type="NCBI Taxonomy" id="1077348"/>
    <lineage>
        <taxon>Eukaryota</taxon>
        <taxon>Fungi</taxon>
        <taxon>Dikarya</taxon>
        <taxon>Basidiomycota</taxon>
        <taxon>Agaricomycotina</taxon>
        <taxon>Agaricomycetes</taxon>
        <taxon>Polyporales</taxon>
        <taxon>Polyporaceae</taxon>
        <taxon>Ganoderma</taxon>
    </lineage>
</organism>
<feature type="region of interest" description="Disordered" evidence="1">
    <location>
        <begin position="346"/>
        <end position="384"/>
    </location>
</feature>
<feature type="compositionally biased region" description="Low complexity" evidence="1">
    <location>
        <begin position="179"/>
        <end position="192"/>
    </location>
</feature>
<name>A0A2G8RTH4_9APHY</name>
<dbReference type="OrthoDB" id="3233731at2759"/>
<evidence type="ECO:0000256" key="1">
    <source>
        <dbReference type="SAM" id="MobiDB-lite"/>
    </source>
</evidence>
<keyword evidence="3" id="KW-1185">Reference proteome</keyword>
<gene>
    <name evidence="2" type="ORF">GSI_12686</name>
</gene>
<proteinExistence type="predicted"/>
<accession>A0A2G8RTH4</accession>
<feature type="compositionally biased region" description="Low complexity" evidence="1">
    <location>
        <begin position="90"/>
        <end position="103"/>
    </location>
</feature>
<feature type="compositionally biased region" description="Pro residues" evidence="1">
    <location>
        <begin position="37"/>
        <end position="46"/>
    </location>
</feature>
<feature type="region of interest" description="Disordered" evidence="1">
    <location>
        <begin position="19"/>
        <end position="59"/>
    </location>
</feature>